<name>A0A162FGD0_9EURY</name>
<evidence type="ECO:0000256" key="1">
    <source>
        <dbReference type="SAM" id="Phobius"/>
    </source>
</evidence>
<dbReference type="EMBL" id="LWMV01000164">
    <property type="protein sequence ID" value="KZX12645.1"/>
    <property type="molecule type" value="Genomic_DNA"/>
</dbReference>
<dbReference type="PATRIC" id="fig|49547.3.peg.1043"/>
<keyword evidence="1" id="KW-1133">Transmembrane helix</keyword>
<keyword evidence="1" id="KW-0472">Membrane</keyword>
<accession>A0A162FGD0</accession>
<dbReference type="OrthoDB" id="71516at2157"/>
<gene>
    <name evidence="2" type="ORF">MBCUR_09740</name>
</gene>
<evidence type="ECO:0000313" key="3">
    <source>
        <dbReference type="Proteomes" id="UP000077245"/>
    </source>
</evidence>
<evidence type="ECO:0000313" key="2">
    <source>
        <dbReference type="EMBL" id="KZX12645.1"/>
    </source>
</evidence>
<dbReference type="RefSeq" id="WP_067090954.1">
    <property type="nucleotide sequence ID" value="NZ_LWMV01000164.1"/>
</dbReference>
<keyword evidence="3" id="KW-1185">Reference proteome</keyword>
<feature type="transmembrane region" description="Helical" evidence="1">
    <location>
        <begin position="38"/>
        <end position="60"/>
    </location>
</feature>
<keyword evidence="1" id="KW-0812">Transmembrane</keyword>
<protein>
    <submittedName>
        <fullName evidence="2">Uncharacterized protein</fullName>
    </submittedName>
</protein>
<reference evidence="2 3" key="1">
    <citation type="submission" date="2016-04" db="EMBL/GenBank/DDBJ databases">
        <title>Genome sequence of Methanobrevibacter curvatus DSM 11111.</title>
        <authorList>
            <person name="Poehlein A."/>
            <person name="Seedorf H."/>
            <person name="Daniel R."/>
        </authorList>
    </citation>
    <scope>NUCLEOTIDE SEQUENCE [LARGE SCALE GENOMIC DNA]</scope>
    <source>
        <strain evidence="2 3">DSM 11111</strain>
    </source>
</reference>
<organism evidence="2 3">
    <name type="scientific">Methanobrevibacter curvatus</name>
    <dbReference type="NCBI Taxonomy" id="49547"/>
    <lineage>
        <taxon>Archaea</taxon>
        <taxon>Methanobacteriati</taxon>
        <taxon>Methanobacteriota</taxon>
        <taxon>Methanomada group</taxon>
        <taxon>Methanobacteria</taxon>
        <taxon>Methanobacteriales</taxon>
        <taxon>Methanobacteriaceae</taxon>
        <taxon>Methanobrevibacter</taxon>
    </lineage>
</organism>
<comment type="caution">
    <text evidence="2">The sequence shown here is derived from an EMBL/GenBank/DDBJ whole genome shotgun (WGS) entry which is preliminary data.</text>
</comment>
<feature type="transmembrane region" description="Helical" evidence="1">
    <location>
        <begin position="6"/>
        <end position="26"/>
    </location>
</feature>
<dbReference type="AlphaFoldDB" id="A0A162FGD0"/>
<proteinExistence type="predicted"/>
<sequence length="62" mass="6643">MASYGGTLIFSHIIPVVFGVISILLIGTGIMEDEREKLLAGIVLFIIGTLIPFIVLPFLVGN</sequence>
<dbReference type="Proteomes" id="UP000077245">
    <property type="component" value="Unassembled WGS sequence"/>
</dbReference>